<dbReference type="STRING" id="2163413.A0A4P6XQE5"/>
<feature type="region of interest" description="Disordered" evidence="8">
    <location>
        <begin position="350"/>
        <end position="374"/>
    </location>
</feature>
<evidence type="ECO:0000256" key="8">
    <source>
        <dbReference type="SAM" id="MobiDB-lite"/>
    </source>
</evidence>
<keyword evidence="3" id="KW-0677">Repeat</keyword>
<dbReference type="InterPro" id="IPR013087">
    <property type="entry name" value="Znf_C2H2_type"/>
</dbReference>
<evidence type="ECO:0000256" key="5">
    <source>
        <dbReference type="ARBA" id="ARBA00022833"/>
    </source>
</evidence>
<proteinExistence type="predicted"/>
<dbReference type="GO" id="GO:0000981">
    <property type="term" value="F:DNA-binding transcription factor activity, RNA polymerase II-specific"/>
    <property type="evidence" value="ECO:0007669"/>
    <property type="project" value="InterPro"/>
</dbReference>
<dbReference type="PROSITE" id="PS00028">
    <property type="entry name" value="ZINC_FINGER_C2H2_1"/>
    <property type="match status" value="1"/>
</dbReference>
<dbReference type="GO" id="GO:0008270">
    <property type="term" value="F:zinc ion binding"/>
    <property type="evidence" value="ECO:0007669"/>
    <property type="project" value="UniProtKB-KW"/>
</dbReference>
<evidence type="ECO:0000313" key="11">
    <source>
        <dbReference type="Proteomes" id="UP000292447"/>
    </source>
</evidence>
<keyword evidence="5" id="KW-0862">Zinc</keyword>
<gene>
    <name evidence="10" type="primary">MPUL0C02440</name>
    <name evidence="10" type="ORF">METSCH_C02440</name>
</gene>
<dbReference type="InterPro" id="IPR051059">
    <property type="entry name" value="VerF-like"/>
</dbReference>
<keyword evidence="11" id="KW-1185">Reference proteome</keyword>
<feature type="region of interest" description="Disordered" evidence="8">
    <location>
        <begin position="682"/>
        <end position="713"/>
    </location>
</feature>
<dbReference type="Pfam" id="PF00096">
    <property type="entry name" value="zf-C2H2"/>
    <property type="match status" value="1"/>
</dbReference>
<dbReference type="EMBL" id="CP034458">
    <property type="protein sequence ID" value="QBM88278.1"/>
    <property type="molecule type" value="Genomic_DNA"/>
</dbReference>
<name>A0A4P6XQE5_9ASCO</name>
<dbReference type="SUPFAM" id="SSF57667">
    <property type="entry name" value="beta-beta-alpha zinc fingers"/>
    <property type="match status" value="1"/>
</dbReference>
<dbReference type="Gene3D" id="3.30.160.60">
    <property type="entry name" value="Classic Zinc Finger"/>
    <property type="match status" value="1"/>
</dbReference>
<organism evidence="10 11">
    <name type="scientific">Metschnikowia aff. pulcherrima</name>
    <dbReference type="NCBI Taxonomy" id="2163413"/>
    <lineage>
        <taxon>Eukaryota</taxon>
        <taxon>Fungi</taxon>
        <taxon>Dikarya</taxon>
        <taxon>Ascomycota</taxon>
        <taxon>Saccharomycotina</taxon>
        <taxon>Pichiomycetes</taxon>
        <taxon>Metschnikowiaceae</taxon>
        <taxon>Metschnikowia</taxon>
    </lineage>
</organism>
<keyword evidence="6" id="KW-0539">Nucleus</keyword>
<sequence length="1179" mass="133346">MKNEPPRGAPEEDLSRRKKRRNVGAFPCLKCSKVFSRSDHLARHYLNHQPKQVYVCDFSVTNHTGDTRTCGKTFVRKDLRERHFRRHLQDRAEAGFDSETPGEREESVPLALENSDSNEANRETALMPLALPDGSSNHVSTMALHTDLRPSTDVEGSHNASVAGNLRHVGPNGAITRTGNTMINSVPPPSRSPLNSNQTHLQAPGAYPEINRNMPGVTQSVVQYSTNMPHGPLVNQQLGVSSFQGPYSNMQLPPAMFNQQQQNALQGFPTHPSSAVQPYQQANYMLAPYPSNQAHNRPYNNATTTASSMRQDAYVPQDGALAAGGSNFVQSQNDILSWLFMDSQQDMNTLSFSPTPTSTHPAIPQPPQASSSGHPHLLHSYKVPQAEQPISFHNTPNPGLAWSANREVSDDFAANNMLNIGLQDLNYFLRSENPLDEVFLGTQNGQNGHYTGDKKITNLTTFSMTSSSSPTNTNDSVTPRSTSEVFAAGIDRGTVKEHLQFHSMKRNFEKNKQFFLNKKLWARIICSLPEVTHQKLSEIFDGEDDVNALENRMSFYLYGYWETFHDRFSILHKPSFDTQTAEPLLLLSMLIVGCMYCATTPPMPKKIGPCAEYRFCKLVAEPLRFKLFQHPGFKCPVAVWVLQCLNLLEWCEKNYLGRDMHERGHIHHGTTVQLLRRSPFLGGNPTVKNKPNTLANESTSGSEEDNSDGVASDFEEQVDSDQSLFQEWVESESMKRITYMTFYLDTIDYIKFRHNPQIPFFQLQLLSLPCDEESLWSSNEINGSFKKLVKRQKKLQNSAFSGLRNFKDPSAIKPGMNFLSALKKLMKAQSVKPKFSTFTRSILFGGIASIMHQMQQSELQSSFTFLSPSSERSKNAPWKEILVRALDACEEDLHSSSSHPSKDPFFKTHEFQCTFPMYHLLLIIGISDINHYDIAIFCGSPRNMSVDVTSKDIGIVRRKLRTIWNSNGKINSFSDLVNVRSVIQCYWLLWSVMLPPIQGEGAAFESTTFLVWDTDHDYFDSMYAISIATLVLWCYIYSTSGLESSHFKGVEDEFPPEDHSCYEKLSPFMKEDGYTYLNRIRDEFAKDLKKEGLPIDYCIHHVSPNRRQVPLFDAIEKHCQILPRITLKENISGLCFLIGTKLYQSQWEIVRENAKLIINCGLRSVGKSSWQCPNLFDDR</sequence>
<evidence type="ECO:0000256" key="4">
    <source>
        <dbReference type="ARBA" id="ARBA00022771"/>
    </source>
</evidence>
<feature type="domain" description="C2H2-type" evidence="9">
    <location>
        <begin position="26"/>
        <end position="53"/>
    </location>
</feature>
<feature type="region of interest" description="Disordered" evidence="8">
    <location>
        <begin position="90"/>
        <end position="111"/>
    </location>
</feature>
<dbReference type="CDD" id="cd12148">
    <property type="entry name" value="fungal_TF_MHR"/>
    <property type="match status" value="1"/>
</dbReference>
<accession>A0A4P6XQE5</accession>
<dbReference type="SMART" id="SM00355">
    <property type="entry name" value="ZnF_C2H2"/>
    <property type="match status" value="2"/>
</dbReference>
<dbReference type="AlphaFoldDB" id="A0A4P6XQE5"/>
<evidence type="ECO:0000256" key="6">
    <source>
        <dbReference type="ARBA" id="ARBA00023242"/>
    </source>
</evidence>
<dbReference type="GO" id="GO:0000978">
    <property type="term" value="F:RNA polymerase II cis-regulatory region sequence-specific DNA binding"/>
    <property type="evidence" value="ECO:0007669"/>
    <property type="project" value="InterPro"/>
</dbReference>
<dbReference type="GO" id="GO:0006351">
    <property type="term" value="P:DNA-templated transcription"/>
    <property type="evidence" value="ECO:0007669"/>
    <property type="project" value="InterPro"/>
</dbReference>
<feature type="compositionally biased region" description="Acidic residues" evidence="8">
    <location>
        <begin position="702"/>
        <end position="713"/>
    </location>
</feature>
<dbReference type="Proteomes" id="UP000292447">
    <property type="component" value="Chromosome III"/>
</dbReference>
<dbReference type="InterPro" id="IPR036236">
    <property type="entry name" value="Znf_C2H2_sf"/>
</dbReference>
<feature type="compositionally biased region" description="Polar residues" evidence="8">
    <location>
        <begin position="686"/>
        <end position="701"/>
    </location>
</feature>
<keyword evidence="2" id="KW-0479">Metal-binding</keyword>
<dbReference type="PANTHER" id="PTHR40626">
    <property type="entry name" value="MIP31509P"/>
    <property type="match status" value="1"/>
</dbReference>
<evidence type="ECO:0000256" key="7">
    <source>
        <dbReference type="PROSITE-ProRule" id="PRU00042"/>
    </source>
</evidence>
<dbReference type="GO" id="GO:0000785">
    <property type="term" value="C:chromatin"/>
    <property type="evidence" value="ECO:0007669"/>
    <property type="project" value="TreeGrafter"/>
</dbReference>
<dbReference type="PANTHER" id="PTHR40626:SF11">
    <property type="entry name" value="ZINC FINGER PROTEIN YPR022C"/>
    <property type="match status" value="1"/>
</dbReference>
<evidence type="ECO:0000256" key="2">
    <source>
        <dbReference type="ARBA" id="ARBA00022723"/>
    </source>
</evidence>
<protein>
    <submittedName>
        <fullName evidence="10">Transcription factor domain-containing protein</fullName>
    </submittedName>
</protein>
<dbReference type="Pfam" id="PF04082">
    <property type="entry name" value="Fungal_trans"/>
    <property type="match status" value="1"/>
</dbReference>
<feature type="compositionally biased region" description="Polar residues" evidence="8">
    <location>
        <begin position="350"/>
        <end position="360"/>
    </location>
</feature>
<keyword evidence="4 7" id="KW-0863">Zinc-finger</keyword>
<dbReference type="GO" id="GO:0005634">
    <property type="term" value="C:nucleus"/>
    <property type="evidence" value="ECO:0007669"/>
    <property type="project" value="UniProtKB-SubCell"/>
</dbReference>
<evidence type="ECO:0000256" key="3">
    <source>
        <dbReference type="ARBA" id="ARBA00022737"/>
    </source>
</evidence>
<evidence type="ECO:0000259" key="9">
    <source>
        <dbReference type="PROSITE" id="PS50157"/>
    </source>
</evidence>
<feature type="domain" description="C2H2-type" evidence="9">
    <location>
        <begin position="54"/>
        <end position="92"/>
    </location>
</feature>
<comment type="subcellular location">
    <subcellularLocation>
        <location evidence="1">Nucleus</location>
    </subcellularLocation>
</comment>
<dbReference type="InterPro" id="IPR007219">
    <property type="entry name" value="XnlR_reg_dom"/>
</dbReference>
<reference evidence="11" key="1">
    <citation type="submission" date="2019-03" db="EMBL/GenBank/DDBJ databases">
        <title>Snf2 controls pulcherriminic acid biosynthesis and connects pigmentation and antifungal activity of the yeast Metschnikowia pulcherrima.</title>
        <authorList>
            <person name="Gore-Lloyd D."/>
            <person name="Sumann I."/>
            <person name="Brachmann A.O."/>
            <person name="Schneeberger K."/>
            <person name="Ortiz-Merino R.A."/>
            <person name="Moreno-Beltran M."/>
            <person name="Schlaefli M."/>
            <person name="Kirner P."/>
            <person name="Santos Kron A."/>
            <person name="Wolfe K.H."/>
            <person name="Piel J."/>
            <person name="Ahrens C.H."/>
            <person name="Henk D."/>
            <person name="Freimoser F.M."/>
        </authorList>
    </citation>
    <scope>NUCLEOTIDE SEQUENCE [LARGE SCALE GENOMIC DNA]</scope>
    <source>
        <strain evidence="11">APC 1.2</strain>
    </source>
</reference>
<evidence type="ECO:0000313" key="10">
    <source>
        <dbReference type="EMBL" id="QBM88278.1"/>
    </source>
</evidence>
<evidence type="ECO:0000256" key="1">
    <source>
        <dbReference type="ARBA" id="ARBA00004123"/>
    </source>
</evidence>
<dbReference type="PROSITE" id="PS50157">
    <property type="entry name" value="ZINC_FINGER_C2H2_2"/>
    <property type="match status" value="2"/>
</dbReference>
<feature type="region of interest" description="Disordered" evidence="8">
    <location>
        <begin position="150"/>
        <end position="173"/>
    </location>
</feature>